<feature type="transmembrane region" description="Helical" evidence="1">
    <location>
        <begin position="12"/>
        <end position="32"/>
    </location>
</feature>
<reference evidence="3" key="1">
    <citation type="submission" date="2022-02" db="EMBL/GenBank/DDBJ databases">
        <title>Acinetobacter A3.8 sp. nov., isolated from Sediment (Zhairuo Island).</title>
        <authorList>
            <person name="Zheng K."/>
        </authorList>
    </citation>
    <scope>NUCLEOTIDE SEQUENCE</scope>
    <source>
        <strain evidence="3">A3.8</strain>
    </source>
</reference>
<keyword evidence="1" id="KW-0812">Transmembrane</keyword>
<evidence type="ECO:0000259" key="2">
    <source>
        <dbReference type="Pfam" id="PF01345"/>
    </source>
</evidence>
<dbReference type="NCBIfam" id="TIGR01451">
    <property type="entry name" value="B_ant_repeat"/>
    <property type="match status" value="2"/>
</dbReference>
<dbReference type="AlphaFoldDB" id="A0A9X2BAK8"/>
<feature type="domain" description="DUF11" evidence="2">
    <location>
        <begin position="804"/>
        <end position="888"/>
    </location>
</feature>
<proteinExistence type="predicted"/>
<dbReference type="EMBL" id="JAKUML010000009">
    <property type="protein sequence ID" value="MCJ8146680.1"/>
    <property type="molecule type" value="Genomic_DNA"/>
</dbReference>
<keyword evidence="1" id="KW-1133">Transmembrane helix</keyword>
<evidence type="ECO:0000313" key="4">
    <source>
        <dbReference type="Proteomes" id="UP001139701"/>
    </source>
</evidence>
<dbReference type="Proteomes" id="UP001139701">
    <property type="component" value="Unassembled WGS sequence"/>
</dbReference>
<accession>A0A9X2BAK8</accession>
<gene>
    <name evidence="3" type="ORF">MKI79_07175</name>
</gene>
<keyword evidence="1" id="KW-0472">Membrane</keyword>
<name>A0A9X2BAK8_9GAMM</name>
<dbReference type="InterPro" id="IPR047589">
    <property type="entry name" value="DUF11_rpt"/>
</dbReference>
<dbReference type="InterPro" id="IPR001434">
    <property type="entry name" value="OmcB-like_DUF11"/>
</dbReference>
<dbReference type="Pfam" id="PF01345">
    <property type="entry name" value="DUF11"/>
    <property type="match status" value="1"/>
</dbReference>
<evidence type="ECO:0000256" key="1">
    <source>
        <dbReference type="SAM" id="Phobius"/>
    </source>
</evidence>
<comment type="caution">
    <text evidence="3">The sequence shown here is derived from an EMBL/GenBank/DDBJ whole genome shotgun (WGS) entry which is preliminary data.</text>
</comment>
<sequence>MDDRCNIGIFQKFFFIPIIGLILLIANSAVYAQPKAGTTITNIASGDFYDAQGNLQVINSNPVVLSVQPIYALTLQSNQSNIGTIGSQLDFPHVLTNTGNIADDYQLSLVQSGSDQFDLSGVAVYIDRDQNGVPDDNNNLLANGATIRLEAEESAMLVVVGTIPANQTTGNIANFNLTATSQFNTAINASVTDTTKVIDDAAIHVTKSQSVSYGKTGTVITYTFNYENTGTAAGRLLLTDTLPVDLTYQTGTGKWSNGTGSLTDNDDTETGGNVAVAYQFNAGVVEFEFVSVPALTRGTISFDVMVNDDAKAKIANTANYQVFDSTNTTQKTTPTNTVIFTVQHGLAVVMNNKSSAPDDNGDATNAPDNLISVTNSQAGGAEVIFENYVWNVGQATDTYNLTIAKTNVPSCAVVRMYHSDGRTLLTDTNADGVIDTGAMASSTNKQIKLGVYFPSGCVLTGTMNFDIKATSVTNTAITNSTRDQIVNVVFTGSSDLYNAEDNSGETVGNVDNNGEAWLTKNGSRGGTVVFPLEILNSGSLPNNYELFASSVAIDVTNITTTMPADWEVKFFEGDPTCTALGAEITNSGSIPAGTAKQFCAVVTIPQGTSLDALPIWFAMKSPLNGQADSVKDQIVIQQLRNLSLVNDQQGQVAIGGTITYLHTLRNNGTYVEGDVVGDVVFSVAPMDVNDQFIYTLYFDANANGVLDSSDPLASDLNAIMPMGLQPNESIQLLLKVEAPSNTTNGVLSVAELIVTATDTIQGLTLQPIKNTDQTTVGVSQLRLLKEQAKDEGCAWTAAIVPTATYTVTPQEIKPNQCLNYRITIRNDGFTAATNVQINDVVPSYTFLRPLLPPSVSQGSVTVTGTNIVGAIGTLEPLEQAILYFSIRVTP</sequence>
<dbReference type="RefSeq" id="WP_241571425.1">
    <property type="nucleotide sequence ID" value="NZ_JAKUML010000009.1"/>
</dbReference>
<keyword evidence="4" id="KW-1185">Reference proteome</keyword>
<protein>
    <submittedName>
        <fullName evidence="3">DUF11 domain-containing protein</fullName>
    </submittedName>
</protein>
<evidence type="ECO:0000313" key="3">
    <source>
        <dbReference type="EMBL" id="MCJ8146680.1"/>
    </source>
</evidence>
<organism evidence="3 4">
    <name type="scientific">Acinetobacter sedimenti</name>
    <dbReference type="NCBI Taxonomy" id="2919922"/>
    <lineage>
        <taxon>Bacteria</taxon>
        <taxon>Pseudomonadati</taxon>
        <taxon>Pseudomonadota</taxon>
        <taxon>Gammaproteobacteria</taxon>
        <taxon>Moraxellales</taxon>
        <taxon>Moraxellaceae</taxon>
        <taxon>Acinetobacter</taxon>
    </lineage>
</organism>